<dbReference type="EMBL" id="VMHH01000006">
    <property type="protein sequence ID" value="TSJ73321.1"/>
    <property type="molecule type" value="Genomic_DNA"/>
</dbReference>
<comment type="caution">
    <text evidence="2">The sequence shown here is derived from an EMBL/GenBank/DDBJ whole genome shotgun (WGS) entry which is preliminary data.</text>
</comment>
<evidence type="ECO:0000313" key="3">
    <source>
        <dbReference type="Proteomes" id="UP000320747"/>
    </source>
</evidence>
<proteinExistence type="predicted"/>
<dbReference type="InterPro" id="IPR002145">
    <property type="entry name" value="CopG"/>
</dbReference>
<reference evidence="2 3" key="1">
    <citation type="submission" date="2019-07" db="EMBL/GenBank/DDBJ databases">
        <title>Draft genome of Corynebacterium godavarianum and other related strains.</title>
        <authorList>
            <person name="Bernier A.-M."/>
            <person name="Bernard K."/>
        </authorList>
    </citation>
    <scope>NUCLEOTIDE SEQUENCE [LARGE SCALE GENOMIC DNA]</scope>
    <source>
        <strain evidence="2 3">LMG 29598</strain>
    </source>
</reference>
<name>A0ABY3E146_9CORY</name>
<evidence type="ECO:0000313" key="2">
    <source>
        <dbReference type="EMBL" id="TSJ73321.1"/>
    </source>
</evidence>
<gene>
    <name evidence="2" type="ORF">FPH17_07910</name>
</gene>
<dbReference type="RefSeq" id="WP_154879662.1">
    <property type="nucleotide sequence ID" value="NZ_JAADJX010000001.1"/>
</dbReference>
<dbReference type="Pfam" id="PF01402">
    <property type="entry name" value="RHH_1"/>
    <property type="match status" value="1"/>
</dbReference>
<dbReference type="CDD" id="cd22233">
    <property type="entry name" value="RHH_CopAso-like"/>
    <property type="match status" value="1"/>
</dbReference>
<sequence length="78" mass="8660">MNGSVIRLRVDAEQKRRLDELAAKTGRPGSYYVRQALEAHLDELEYVQTLEAEAGAVRRGEVKTLSLDELEAECGLGN</sequence>
<dbReference type="Proteomes" id="UP000320747">
    <property type="component" value="Unassembled WGS sequence"/>
</dbReference>
<accession>A0ABY3E146</accession>
<protein>
    <submittedName>
        <fullName evidence="2">Ribbon-helix-helix protein, CopG family</fullName>
    </submittedName>
</protein>
<keyword evidence="3" id="KW-1185">Reference proteome</keyword>
<dbReference type="InterPro" id="IPR010985">
    <property type="entry name" value="Ribbon_hlx_hlx"/>
</dbReference>
<organism evidence="2 3">
    <name type="scientific">Corynebacterium godavarianum</name>
    <dbReference type="NCBI Taxonomy" id="2054421"/>
    <lineage>
        <taxon>Bacteria</taxon>
        <taxon>Bacillati</taxon>
        <taxon>Actinomycetota</taxon>
        <taxon>Actinomycetes</taxon>
        <taxon>Mycobacteriales</taxon>
        <taxon>Corynebacteriaceae</taxon>
        <taxon>Corynebacterium</taxon>
    </lineage>
</organism>
<dbReference type="SUPFAM" id="SSF47598">
    <property type="entry name" value="Ribbon-helix-helix"/>
    <property type="match status" value="1"/>
</dbReference>
<feature type="domain" description="Ribbon-helix-helix protein CopG" evidence="1">
    <location>
        <begin position="6"/>
        <end position="43"/>
    </location>
</feature>
<evidence type="ECO:0000259" key="1">
    <source>
        <dbReference type="Pfam" id="PF01402"/>
    </source>
</evidence>